<dbReference type="Proteomes" id="UP000297475">
    <property type="component" value="Unassembled WGS sequence"/>
</dbReference>
<dbReference type="InterPro" id="IPR029058">
    <property type="entry name" value="AB_hydrolase_fold"/>
</dbReference>
<keyword evidence="2" id="KW-0812">Transmembrane</keyword>
<feature type="transmembrane region" description="Helical" evidence="2">
    <location>
        <begin position="12"/>
        <end position="33"/>
    </location>
</feature>
<dbReference type="Pfam" id="PF20434">
    <property type="entry name" value="BD-FAE"/>
    <property type="match status" value="1"/>
</dbReference>
<evidence type="ECO:0000313" key="5">
    <source>
        <dbReference type="Proteomes" id="UP000297475"/>
    </source>
</evidence>
<sequence length="313" mass="33710">MATATDLSPTQHGLTTGCGLGFLGVLVLLLGACAQHQNRPSDSAAVTPPANGQHQLEQDLRFSPDTWPQTLHADLYTPAIESPDGGFPAMIMVHGGGWEGRSRQDMNRAARRFANAGYLVLNIDYRFAPEYPYPEAVHDVQQALRWLHEQAGALSVDTGRIGLLGFSSGAHLASLAALTAGTDHELDQPWSGAAYRPAAVVVGGTPTDLRKFGSGRLVEQFLGGTMEAVPARYEAASPVTQVHADSPPFFHFHGTWDRLVPPDHSSDFHAELLAAGVHSELYRMRLRGHATSLVFSGDALSAAVDFMNHQLYP</sequence>
<keyword evidence="5" id="KW-1185">Reference proteome</keyword>
<dbReference type="InterPro" id="IPR049492">
    <property type="entry name" value="BD-FAE-like_dom"/>
</dbReference>
<dbReference type="PANTHER" id="PTHR48081:SF13">
    <property type="entry name" value="ALPHA_BETA HYDROLASE"/>
    <property type="match status" value="1"/>
</dbReference>
<dbReference type="GO" id="GO:0016787">
    <property type="term" value="F:hydrolase activity"/>
    <property type="evidence" value="ECO:0007669"/>
    <property type="project" value="UniProtKB-KW"/>
</dbReference>
<protein>
    <submittedName>
        <fullName evidence="4">Alpha/beta hydrolase</fullName>
    </submittedName>
</protein>
<evidence type="ECO:0000256" key="2">
    <source>
        <dbReference type="SAM" id="Phobius"/>
    </source>
</evidence>
<keyword evidence="2" id="KW-1133">Transmembrane helix</keyword>
<evidence type="ECO:0000313" key="4">
    <source>
        <dbReference type="EMBL" id="TGG91119.1"/>
    </source>
</evidence>
<keyword evidence="1 4" id="KW-0378">Hydrolase</keyword>
<keyword evidence="2" id="KW-0472">Membrane</keyword>
<proteinExistence type="predicted"/>
<dbReference type="PANTHER" id="PTHR48081">
    <property type="entry name" value="AB HYDROLASE SUPERFAMILY PROTEIN C4A8.06C"/>
    <property type="match status" value="1"/>
</dbReference>
<comment type="caution">
    <text evidence="4">The sequence shown here is derived from an EMBL/GenBank/DDBJ whole genome shotgun (WGS) entry which is preliminary data.</text>
</comment>
<dbReference type="SUPFAM" id="SSF53474">
    <property type="entry name" value="alpha/beta-Hydrolases"/>
    <property type="match status" value="1"/>
</dbReference>
<dbReference type="InterPro" id="IPR050300">
    <property type="entry name" value="GDXG_lipolytic_enzyme"/>
</dbReference>
<feature type="domain" description="BD-FAE-like" evidence="3">
    <location>
        <begin position="74"/>
        <end position="272"/>
    </location>
</feature>
<dbReference type="AlphaFoldDB" id="A0A4Z0W5F8"/>
<name>A0A4Z0W5F8_9GAMM</name>
<accession>A0A4Z0W5F8</accession>
<dbReference type="RefSeq" id="WP_135484541.1">
    <property type="nucleotide sequence ID" value="NZ_SRMF01000010.1"/>
</dbReference>
<dbReference type="EMBL" id="SRMF01000010">
    <property type="protein sequence ID" value="TGG91119.1"/>
    <property type="molecule type" value="Genomic_DNA"/>
</dbReference>
<dbReference type="Gene3D" id="3.40.50.1820">
    <property type="entry name" value="alpha/beta hydrolase"/>
    <property type="match status" value="1"/>
</dbReference>
<reference evidence="4 5" key="1">
    <citation type="submission" date="2019-04" db="EMBL/GenBank/DDBJ databases">
        <title>Natronospirillum operosus gen. nov., sp. nov., a haloalkaliphilic satellite isolated from decaying biomass of laboratory culture of cyanobacterium Geitlerinema sp. and proposal of Natronospirillaceae fam. nov. and Saccharospirillaceae fam. nov.</title>
        <authorList>
            <person name="Kevbrin V."/>
            <person name="Boltyanskaya Y."/>
            <person name="Koziaeva V."/>
            <person name="Grouzdev D.S."/>
            <person name="Park M."/>
            <person name="Cho J."/>
        </authorList>
    </citation>
    <scope>NUCLEOTIDE SEQUENCE [LARGE SCALE GENOMIC DNA]</scope>
    <source>
        <strain evidence="4 5">G-116</strain>
    </source>
</reference>
<evidence type="ECO:0000256" key="1">
    <source>
        <dbReference type="ARBA" id="ARBA00022801"/>
    </source>
</evidence>
<gene>
    <name evidence="4" type="ORF">E4656_17155</name>
</gene>
<organism evidence="4 5">
    <name type="scientific">Natronospirillum operosum</name>
    <dbReference type="NCBI Taxonomy" id="2759953"/>
    <lineage>
        <taxon>Bacteria</taxon>
        <taxon>Pseudomonadati</taxon>
        <taxon>Pseudomonadota</taxon>
        <taxon>Gammaproteobacteria</taxon>
        <taxon>Oceanospirillales</taxon>
        <taxon>Natronospirillaceae</taxon>
        <taxon>Natronospirillum</taxon>
    </lineage>
</organism>
<dbReference type="OrthoDB" id="9794445at2"/>
<evidence type="ECO:0000259" key="3">
    <source>
        <dbReference type="Pfam" id="PF20434"/>
    </source>
</evidence>